<dbReference type="EMBL" id="JAIWYP010000006">
    <property type="protein sequence ID" value="KAH3813187.1"/>
    <property type="molecule type" value="Genomic_DNA"/>
</dbReference>
<evidence type="ECO:0000256" key="1">
    <source>
        <dbReference type="SAM" id="MobiDB-lite"/>
    </source>
</evidence>
<keyword evidence="3" id="KW-1185">Reference proteome</keyword>
<gene>
    <name evidence="2" type="ORF">DPMN_141639</name>
</gene>
<comment type="caution">
    <text evidence="2">The sequence shown here is derived from an EMBL/GenBank/DDBJ whole genome shotgun (WGS) entry which is preliminary data.</text>
</comment>
<protein>
    <submittedName>
        <fullName evidence="2">Uncharacterized protein</fullName>
    </submittedName>
</protein>
<dbReference type="AlphaFoldDB" id="A0A9D4JMS4"/>
<reference evidence="2" key="1">
    <citation type="journal article" date="2019" name="bioRxiv">
        <title>The Genome of the Zebra Mussel, Dreissena polymorpha: A Resource for Invasive Species Research.</title>
        <authorList>
            <person name="McCartney M.A."/>
            <person name="Auch B."/>
            <person name="Kono T."/>
            <person name="Mallez S."/>
            <person name="Zhang Y."/>
            <person name="Obille A."/>
            <person name="Becker A."/>
            <person name="Abrahante J.E."/>
            <person name="Garbe J."/>
            <person name="Badalamenti J.P."/>
            <person name="Herman A."/>
            <person name="Mangelson H."/>
            <person name="Liachko I."/>
            <person name="Sullivan S."/>
            <person name="Sone E.D."/>
            <person name="Koren S."/>
            <person name="Silverstein K.A.T."/>
            <person name="Beckman K.B."/>
            <person name="Gohl D.M."/>
        </authorList>
    </citation>
    <scope>NUCLEOTIDE SEQUENCE</scope>
    <source>
        <strain evidence="2">Duluth1</strain>
        <tissue evidence="2">Whole animal</tissue>
    </source>
</reference>
<accession>A0A9D4JMS4</accession>
<reference evidence="2" key="2">
    <citation type="submission" date="2020-11" db="EMBL/GenBank/DDBJ databases">
        <authorList>
            <person name="McCartney M.A."/>
            <person name="Auch B."/>
            <person name="Kono T."/>
            <person name="Mallez S."/>
            <person name="Becker A."/>
            <person name="Gohl D.M."/>
            <person name="Silverstein K.A.T."/>
            <person name="Koren S."/>
            <person name="Bechman K.B."/>
            <person name="Herman A."/>
            <person name="Abrahante J.E."/>
            <person name="Garbe J."/>
        </authorList>
    </citation>
    <scope>NUCLEOTIDE SEQUENCE</scope>
    <source>
        <strain evidence="2">Duluth1</strain>
        <tissue evidence="2">Whole animal</tissue>
    </source>
</reference>
<sequence>MASVQPWTSKTIKLPPSTTTPNEVLLPSRSFWKRVRKNQPTRHKRELMTKKYTSLDTGTKYQKTGREVRKTIKWAKK</sequence>
<dbReference type="Proteomes" id="UP000828390">
    <property type="component" value="Unassembled WGS sequence"/>
</dbReference>
<feature type="region of interest" description="Disordered" evidence="1">
    <location>
        <begin position="1"/>
        <end position="21"/>
    </location>
</feature>
<proteinExistence type="predicted"/>
<evidence type="ECO:0000313" key="3">
    <source>
        <dbReference type="Proteomes" id="UP000828390"/>
    </source>
</evidence>
<organism evidence="2 3">
    <name type="scientific">Dreissena polymorpha</name>
    <name type="common">Zebra mussel</name>
    <name type="synonym">Mytilus polymorpha</name>
    <dbReference type="NCBI Taxonomy" id="45954"/>
    <lineage>
        <taxon>Eukaryota</taxon>
        <taxon>Metazoa</taxon>
        <taxon>Spiralia</taxon>
        <taxon>Lophotrochozoa</taxon>
        <taxon>Mollusca</taxon>
        <taxon>Bivalvia</taxon>
        <taxon>Autobranchia</taxon>
        <taxon>Heteroconchia</taxon>
        <taxon>Euheterodonta</taxon>
        <taxon>Imparidentia</taxon>
        <taxon>Neoheterodontei</taxon>
        <taxon>Myida</taxon>
        <taxon>Dreissenoidea</taxon>
        <taxon>Dreissenidae</taxon>
        <taxon>Dreissena</taxon>
    </lineage>
</organism>
<name>A0A9D4JMS4_DREPO</name>
<evidence type="ECO:0000313" key="2">
    <source>
        <dbReference type="EMBL" id="KAH3813187.1"/>
    </source>
</evidence>